<name>A0A0K1RX36_9CHRO</name>
<proteinExistence type="predicted"/>
<dbReference type="KEGG" id="mpk:VL20_1074"/>
<evidence type="ECO:0008006" key="3">
    <source>
        <dbReference type="Google" id="ProtNLM"/>
    </source>
</evidence>
<dbReference type="InterPro" id="IPR029060">
    <property type="entry name" value="PIN-like_dom_sf"/>
</dbReference>
<dbReference type="EMBL" id="CP011339">
    <property type="protein sequence ID" value="AKV66261.1"/>
    <property type="molecule type" value="Genomic_DNA"/>
</dbReference>
<evidence type="ECO:0000313" key="2">
    <source>
        <dbReference type="Proteomes" id="UP000068167"/>
    </source>
</evidence>
<organism evidence="1 2">
    <name type="scientific">Microcystis panniformis FACHB-1757</name>
    <dbReference type="NCBI Taxonomy" id="1638788"/>
    <lineage>
        <taxon>Bacteria</taxon>
        <taxon>Bacillati</taxon>
        <taxon>Cyanobacteriota</taxon>
        <taxon>Cyanophyceae</taxon>
        <taxon>Oscillatoriophycideae</taxon>
        <taxon>Chroococcales</taxon>
        <taxon>Microcystaceae</taxon>
        <taxon>Microcystis</taxon>
    </lineage>
</organism>
<reference evidence="1 2" key="1">
    <citation type="journal article" date="2016" name="Stand. Genomic Sci.">
        <title>Complete genome sequence and genomic characterization of Microcystis panniformis FACHB 1757 by third-generation sequencing.</title>
        <authorList>
            <person name="Zhang J.Y."/>
            <person name="Guan R."/>
            <person name="Zhang H.J."/>
            <person name="Li H."/>
            <person name="Xiao P."/>
            <person name="Yu G.L."/>
            <person name="Du L."/>
            <person name="Cao D.M."/>
            <person name="Zhu B.C."/>
            <person name="Li R.H."/>
            <person name="Lu Z.H."/>
        </authorList>
    </citation>
    <scope>NUCLEOTIDE SEQUENCE [LARGE SCALE GENOMIC DNA]</scope>
    <source>
        <strain evidence="1 2">FACHB-1757</strain>
    </source>
</reference>
<accession>A0A0K1RX36</accession>
<dbReference type="SUPFAM" id="SSF88723">
    <property type="entry name" value="PIN domain-like"/>
    <property type="match status" value="1"/>
</dbReference>
<sequence>MVGFRFFKRIDLFSTQYCFAQPNLDFTDAAIIAIAERLTITRVYTLDRRDFSIIRPSHCDYFELFP</sequence>
<gene>
    <name evidence="1" type="ORF">VL20_1074</name>
</gene>
<keyword evidence="2" id="KW-1185">Reference proteome</keyword>
<dbReference type="Proteomes" id="UP000068167">
    <property type="component" value="Chromosome"/>
</dbReference>
<dbReference type="PATRIC" id="fig|1638788.3.peg.1081"/>
<evidence type="ECO:0000313" key="1">
    <source>
        <dbReference type="EMBL" id="AKV66261.1"/>
    </source>
</evidence>
<dbReference type="Gene3D" id="3.40.50.1010">
    <property type="entry name" value="5'-nuclease"/>
    <property type="match status" value="1"/>
</dbReference>
<protein>
    <recommendedName>
        <fullName evidence="3">PIN domain-containing protein</fullName>
    </recommendedName>
</protein>
<dbReference type="AlphaFoldDB" id="A0A0K1RX36"/>